<evidence type="ECO:0000256" key="1">
    <source>
        <dbReference type="SAM" id="MobiDB-lite"/>
    </source>
</evidence>
<reference evidence="4 5" key="1">
    <citation type="submission" date="2020-08" db="EMBL/GenBank/DDBJ databases">
        <title>Genomic Encyclopedia of Type Strains, Phase IV (KMG-IV): sequencing the most valuable type-strain genomes for metagenomic binning, comparative biology and taxonomic classification.</title>
        <authorList>
            <person name="Goeker M."/>
        </authorList>
    </citation>
    <scope>NUCLEOTIDE SEQUENCE [LARGE SCALE GENOMIC DNA]</scope>
    <source>
        <strain evidence="4 5">DSM 25481</strain>
    </source>
</reference>
<feature type="signal peptide" evidence="2">
    <location>
        <begin position="1"/>
        <end position="19"/>
    </location>
</feature>
<dbReference type="RefSeq" id="WP_183394001.1">
    <property type="nucleotide sequence ID" value="NZ_JACIDR010000001.1"/>
</dbReference>
<evidence type="ECO:0000313" key="5">
    <source>
        <dbReference type="Proteomes" id="UP000528964"/>
    </source>
</evidence>
<evidence type="ECO:0000259" key="3">
    <source>
        <dbReference type="Pfam" id="PF25607"/>
    </source>
</evidence>
<comment type="caution">
    <text evidence="4">The sequence shown here is derived from an EMBL/GenBank/DDBJ whole genome shotgun (WGS) entry which is preliminary data.</text>
</comment>
<evidence type="ECO:0000256" key="2">
    <source>
        <dbReference type="SAM" id="SignalP"/>
    </source>
</evidence>
<sequence length="453" mass="48653">MAKRRLLTLAILLAGPMLAASAAAQERSIFDDVKLEVLPETHGVDPYPNELILVRIRGTYRPRIKIQHLLQPSLTDFGWMHLTMDRAFETNFGGFSATGYERVIAVFAEKSGPLTIGSFTHKLSVVDGVGSRELEVKSPPVTINIAKWNGPGGPSDPSAWWLPASEVRVTDEWASDPNHVPRGETTRRTVTIEAFGVTAEQLPPPPVMRSPGVISFRGPTERDTRITASGPVARAVYRWDMRPTTAFPAIVEPVQIPWFDTVSRTMRTATIPAQRMAWAAAAGAPGGAATTVERPSAAATAAAGLLAFLAGVALLLVGGGRRPVLPALPPRALWKLKAAARRADAAGARAAISELARAEPERTAAWSGRSDIRAAIAELDRHLYDNKAAPLPDLRRLARAIAAARRSVATRRDAARSGLAPLDGPKLENKPQTGRPFARMASMLHGPGPANTR</sequence>
<accession>A0A7W6CW75</accession>
<gene>
    <name evidence="4" type="ORF">GGR24_000834</name>
</gene>
<dbReference type="InterPro" id="IPR057699">
    <property type="entry name" value="DUF7939"/>
</dbReference>
<feature type="region of interest" description="Disordered" evidence="1">
    <location>
        <begin position="412"/>
        <end position="453"/>
    </location>
</feature>
<dbReference type="EMBL" id="JACIDR010000001">
    <property type="protein sequence ID" value="MBB3972201.1"/>
    <property type="molecule type" value="Genomic_DNA"/>
</dbReference>
<dbReference type="Proteomes" id="UP000528964">
    <property type="component" value="Unassembled WGS sequence"/>
</dbReference>
<keyword evidence="5" id="KW-1185">Reference proteome</keyword>
<organism evidence="4 5">
    <name type="scientific">Hansschlegelia beijingensis</name>
    <dbReference type="NCBI Taxonomy" id="1133344"/>
    <lineage>
        <taxon>Bacteria</taxon>
        <taxon>Pseudomonadati</taxon>
        <taxon>Pseudomonadota</taxon>
        <taxon>Alphaproteobacteria</taxon>
        <taxon>Hyphomicrobiales</taxon>
        <taxon>Methylopilaceae</taxon>
        <taxon>Hansschlegelia</taxon>
    </lineage>
</organism>
<protein>
    <recommendedName>
        <fullName evidence="3">DUF7939 domain-containing protein</fullName>
    </recommendedName>
</protein>
<name>A0A7W6CW75_9HYPH</name>
<feature type="chain" id="PRO_5031027766" description="DUF7939 domain-containing protein" evidence="2">
    <location>
        <begin position="20"/>
        <end position="453"/>
    </location>
</feature>
<proteinExistence type="predicted"/>
<keyword evidence="2" id="KW-0732">Signal</keyword>
<evidence type="ECO:0000313" key="4">
    <source>
        <dbReference type="EMBL" id="MBB3972201.1"/>
    </source>
</evidence>
<dbReference type="PANTHER" id="PTHR40940">
    <property type="entry name" value="PROTEIN BATD-RELATED"/>
    <property type="match status" value="1"/>
</dbReference>
<dbReference type="Pfam" id="PF25607">
    <property type="entry name" value="DUF7939"/>
    <property type="match status" value="1"/>
</dbReference>
<dbReference type="PANTHER" id="PTHR40940:SF1">
    <property type="entry name" value="PROTEIN BATD"/>
    <property type="match status" value="1"/>
</dbReference>
<feature type="domain" description="DUF7939" evidence="3">
    <location>
        <begin position="331"/>
        <end position="406"/>
    </location>
</feature>
<dbReference type="AlphaFoldDB" id="A0A7W6CW75"/>
<dbReference type="InterPro" id="IPR025738">
    <property type="entry name" value="BatD"/>
</dbReference>